<feature type="compositionally biased region" description="Basic residues" evidence="1">
    <location>
        <begin position="151"/>
        <end position="163"/>
    </location>
</feature>
<dbReference type="SUPFAM" id="SSF50729">
    <property type="entry name" value="PH domain-like"/>
    <property type="match status" value="1"/>
</dbReference>
<feature type="region of interest" description="Disordered" evidence="1">
    <location>
        <begin position="144"/>
        <end position="163"/>
    </location>
</feature>
<dbReference type="InParanoid" id="A0A2P6N936"/>
<dbReference type="FunCoup" id="A0A2P6N936">
    <property type="interactions" value="5"/>
</dbReference>
<dbReference type="InterPro" id="IPR001849">
    <property type="entry name" value="PH_domain"/>
</dbReference>
<dbReference type="STRING" id="1890364.A0A2P6N936"/>
<evidence type="ECO:0000259" key="2">
    <source>
        <dbReference type="PROSITE" id="PS50003"/>
    </source>
</evidence>
<organism evidence="3 4">
    <name type="scientific">Planoprotostelium fungivorum</name>
    <dbReference type="NCBI Taxonomy" id="1890364"/>
    <lineage>
        <taxon>Eukaryota</taxon>
        <taxon>Amoebozoa</taxon>
        <taxon>Evosea</taxon>
        <taxon>Variosea</taxon>
        <taxon>Cavosteliida</taxon>
        <taxon>Cavosteliaceae</taxon>
        <taxon>Planoprotostelium</taxon>
    </lineage>
</organism>
<gene>
    <name evidence="3" type="ORF">PROFUN_14624</name>
</gene>
<comment type="caution">
    <text evidence="3">The sequence shown here is derived from an EMBL/GenBank/DDBJ whole genome shotgun (WGS) entry which is preliminary data.</text>
</comment>
<evidence type="ECO:0000313" key="3">
    <source>
        <dbReference type="EMBL" id="PRP80463.1"/>
    </source>
</evidence>
<proteinExistence type="predicted"/>
<sequence length="356" mass="40401">MVKISKRFLGCLEQFLCQEPIAAGSNSISMSEDFDKDGMLYRRNGKKWSTVYAVLIGGTFHFYSSEEDSKPKASIDVATYDTNITKENGNFLRNSKDKDSPMIEETNLICFRSEKGKIPEVFSCNDDEEYNGWIAKIKENMGKEQKPPLKKDKKLSRMQRAKKNVAGRASNSALGKKMIRENVPDEVRELIAAIKKIIDLESGNTKKGQEMEEIIYKFGTKIYFLANSGVIKVEELGKIDKPINTACEVYIKCFDIVKYSSGLGFEEDRLKESLLTIMTSAYEIIGVFNDVLGPHLKSRNMAKMRDIILHISHTDRLLRFLTLPNLQNEGTELKWCLLKYLSKHGSVPGSQPIVEH</sequence>
<keyword evidence="4" id="KW-1185">Reference proteome</keyword>
<dbReference type="Proteomes" id="UP000241769">
    <property type="component" value="Unassembled WGS sequence"/>
</dbReference>
<protein>
    <recommendedName>
        <fullName evidence="2">PH domain-containing protein</fullName>
    </recommendedName>
</protein>
<dbReference type="EMBL" id="MDYQ01000148">
    <property type="protein sequence ID" value="PRP80463.1"/>
    <property type="molecule type" value="Genomic_DNA"/>
</dbReference>
<dbReference type="InterPro" id="IPR011993">
    <property type="entry name" value="PH-like_dom_sf"/>
</dbReference>
<dbReference type="InterPro" id="IPR038355">
    <property type="entry name" value="TNFAIP8_sf"/>
</dbReference>
<dbReference type="SMART" id="SM00233">
    <property type="entry name" value="PH"/>
    <property type="match status" value="1"/>
</dbReference>
<feature type="domain" description="PH" evidence="2">
    <location>
        <begin position="33"/>
        <end position="142"/>
    </location>
</feature>
<dbReference type="Gene3D" id="2.30.29.30">
    <property type="entry name" value="Pleckstrin-homology domain (PH domain)/Phosphotyrosine-binding domain (PTB)"/>
    <property type="match status" value="1"/>
</dbReference>
<evidence type="ECO:0000313" key="4">
    <source>
        <dbReference type="Proteomes" id="UP000241769"/>
    </source>
</evidence>
<dbReference type="Pfam" id="PF00169">
    <property type="entry name" value="PH"/>
    <property type="match status" value="1"/>
</dbReference>
<dbReference type="AlphaFoldDB" id="A0A2P6N936"/>
<dbReference type="Gene3D" id="1.20.1440.160">
    <property type="entry name" value="Tumor necrosis factor alpha-induced protein 8-like"/>
    <property type="match status" value="1"/>
</dbReference>
<dbReference type="OrthoDB" id="15236at2759"/>
<evidence type="ECO:0000256" key="1">
    <source>
        <dbReference type="SAM" id="MobiDB-lite"/>
    </source>
</evidence>
<dbReference type="PROSITE" id="PS50003">
    <property type="entry name" value="PH_DOMAIN"/>
    <property type="match status" value="1"/>
</dbReference>
<reference evidence="3 4" key="1">
    <citation type="journal article" date="2018" name="Genome Biol. Evol.">
        <title>Multiple Roots of Fruiting Body Formation in Amoebozoa.</title>
        <authorList>
            <person name="Hillmann F."/>
            <person name="Forbes G."/>
            <person name="Novohradska S."/>
            <person name="Ferling I."/>
            <person name="Riege K."/>
            <person name="Groth M."/>
            <person name="Westermann M."/>
            <person name="Marz M."/>
            <person name="Spaller T."/>
            <person name="Winckler T."/>
            <person name="Schaap P."/>
            <person name="Glockner G."/>
        </authorList>
    </citation>
    <scope>NUCLEOTIDE SEQUENCE [LARGE SCALE GENOMIC DNA]</scope>
    <source>
        <strain evidence="3 4">Jena</strain>
    </source>
</reference>
<name>A0A2P6N936_9EUKA</name>
<dbReference type="InterPro" id="IPR008477">
    <property type="entry name" value="TNFAIP8-like"/>
</dbReference>
<accession>A0A2P6N936</accession>
<dbReference type="Pfam" id="PF05527">
    <property type="entry name" value="TNFAIP8"/>
    <property type="match status" value="1"/>
</dbReference>